<evidence type="ECO:0000256" key="4">
    <source>
        <dbReference type="ARBA" id="ARBA00023015"/>
    </source>
</evidence>
<dbReference type="PANTHER" id="PTHR33202:SF7">
    <property type="entry name" value="FERRIC UPTAKE REGULATION PROTEIN"/>
    <property type="match status" value="1"/>
</dbReference>
<dbReference type="InterPro" id="IPR036390">
    <property type="entry name" value="WH_DNA-bd_sf"/>
</dbReference>
<protein>
    <submittedName>
        <fullName evidence="9">Ferric uptake regulator, Fur family</fullName>
    </submittedName>
</protein>
<dbReference type="PANTHER" id="PTHR33202">
    <property type="entry name" value="ZINC UPTAKE REGULATION PROTEIN"/>
    <property type="match status" value="1"/>
</dbReference>
<dbReference type="Gene3D" id="1.10.10.10">
    <property type="entry name" value="Winged helix-like DNA-binding domain superfamily/Winged helix DNA-binding domain"/>
    <property type="match status" value="1"/>
</dbReference>
<reference evidence="9 10" key="1">
    <citation type="submission" date="2006-12" db="EMBL/GenBank/DDBJ databases">
        <title>Complete sequence of Chlorobium phaeobacteroides DSM 266.</title>
        <authorList>
            <consortium name="US DOE Joint Genome Institute"/>
            <person name="Copeland A."/>
            <person name="Lucas S."/>
            <person name="Lapidus A."/>
            <person name="Barry K."/>
            <person name="Detter J.C."/>
            <person name="Glavina del Rio T."/>
            <person name="Hammon N."/>
            <person name="Israni S."/>
            <person name="Pitluck S."/>
            <person name="Goltsman E."/>
            <person name="Schmutz J."/>
            <person name="Larimer F."/>
            <person name="Land M."/>
            <person name="Hauser L."/>
            <person name="Mikhailova N."/>
            <person name="Li T."/>
            <person name="Overmann J."/>
            <person name="Bryant D.A."/>
            <person name="Richardson P."/>
        </authorList>
    </citation>
    <scope>NUCLEOTIDE SEQUENCE [LARGE SCALE GENOMIC DNA]</scope>
    <source>
        <strain evidence="9 10">DSM 266</strain>
    </source>
</reference>
<keyword evidence="3 7" id="KW-0862">Zinc</keyword>
<dbReference type="EMBL" id="CP000492">
    <property type="protein sequence ID" value="ABL66465.1"/>
    <property type="molecule type" value="Genomic_DNA"/>
</dbReference>
<keyword evidence="10" id="KW-1185">Reference proteome</keyword>
<dbReference type="Gene3D" id="3.30.1490.190">
    <property type="match status" value="1"/>
</dbReference>
<evidence type="ECO:0000256" key="3">
    <source>
        <dbReference type="ARBA" id="ARBA00022833"/>
    </source>
</evidence>
<comment type="cofactor">
    <cofactor evidence="8">
        <name>Mn(2+)</name>
        <dbReference type="ChEBI" id="CHEBI:29035"/>
    </cofactor>
    <cofactor evidence="8">
        <name>Fe(2+)</name>
        <dbReference type="ChEBI" id="CHEBI:29033"/>
    </cofactor>
    <text evidence="8">Binds 1 Mn(2+) or Fe(2+) ion per subunit.</text>
</comment>
<organism evidence="9 10">
    <name type="scientific">Chlorobium phaeobacteroides (strain DSM 266 / SMG 266 / 2430)</name>
    <dbReference type="NCBI Taxonomy" id="290317"/>
    <lineage>
        <taxon>Bacteria</taxon>
        <taxon>Pseudomonadati</taxon>
        <taxon>Chlorobiota</taxon>
        <taxon>Chlorobiia</taxon>
        <taxon>Chlorobiales</taxon>
        <taxon>Chlorobiaceae</taxon>
        <taxon>Chlorobium/Pelodictyon group</taxon>
        <taxon>Chlorobium</taxon>
    </lineage>
</organism>
<keyword evidence="7" id="KW-0479">Metal-binding</keyword>
<feature type="binding site" evidence="7">
    <location>
        <position position="97"/>
    </location>
    <ligand>
        <name>Zn(2+)</name>
        <dbReference type="ChEBI" id="CHEBI:29105"/>
    </ligand>
</feature>
<dbReference type="RefSeq" id="WP_011746247.1">
    <property type="nucleotide sequence ID" value="NC_008639.1"/>
</dbReference>
<evidence type="ECO:0000313" key="9">
    <source>
        <dbReference type="EMBL" id="ABL66465.1"/>
    </source>
</evidence>
<feature type="binding site" evidence="8">
    <location>
        <position position="125"/>
    </location>
    <ligand>
        <name>Fe cation</name>
        <dbReference type="ChEBI" id="CHEBI:24875"/>
    </ligand>
</feature>
<feature type="binding site" evidence="7">
    <location>
        <position position="100"/>
    </location>
    <ligand>
        <name>Zn(2+)</name>
        <dbReference type="ChEBI" id="CHEBI:29105"/>
    </ligand>
</feature>
<evidence type="ECO:0000256" key="8">
    <source>
        <dbReference type="PIRSR" id="PIRSR602481-2"/>
    </source>
</evidence>
<name>A1BJ88_CHLPD</name>
<accession>A1BJ88</accession>
<keyword evidence="2" id="KW-0678">Repressor</keyword>
<dbReference type="OrthoDB" id="594893at2"/>
<evidence type="ECO:0000256" key="5">
    <source>
        <dbReference type="ARBA" id="ARBA00023125"/>
    </source>
</evidence>
<dbReference type="GO" id="GO:0000976">
    <property type="term" value="F:transcription cis-regulatory region binding"/>
    <property type="evidence" value="ECO:0007669"/>
    <property type="project" value="TreeGrafter"/>
</dbReference>
<dbReference type="AlphaFoldDB" id="A1BJ88"/>
<evidence type="ECO:0000256" key="1">
    <source>
        <dbReference type="ARBA" id="ARBA00007957"/>
    </source>
</evidence>
<comment type="similarity">
    <text evidence="1">Belongs to the Fur family.</text>
</comment>
<gene>
    <name evidence="9" type="ordered locus">Cpha266_2477</name>
</gene>
<feature type="binding site" evidence="7">
    <location>
        <position position="133"/>
    </location>
    <ligand>
        <name>Zn(2+)</name>
        <dbReference type="ChEBI" id="CHEBI:29105"/>
    </ligand>
</feature>
<keyword evidence="4" id="KW-0805">Transcription regulation</keyword>
<dbReference type="Pfam" id="PF01475">
    <property type="entry name" value="FUR"/>
    <property type="match status" value="1"/>
</dbReference>
<dbReference type="GO" id="GO:1900376">
    <property type="term" value="P:regulation of secondary metabolite biosynthetic process"/>
    <property type="evidence" value="ECO:0007669"/>
    <property type="project" value="TreeGrafter"/>
</dbReference>
<dbReference type="GO" id="GO:0008270">
    <property type="term" value="F:zinc ion binding"/>
    <property type="evidence" value="ECO:0007669"/>
    <property type="project" value="TreeGrafter"/>
</dbReference>
<dbReference type="CDD" id="cd07153">
    <property type="entry name" value="Fur_like"/>
    <property type="match status" value="1"/>
</dbReference>
<keyword evidence="8" id="KW-0408">Iron</keyword>
<dbReference type="eggNOG" id="COG0735">
    <property type="taxonomic scope" value="Bacteria"/>
</dbReference>
<feature type="binding site" evidence="7">
    <location>
        <position position="136"/>
    </location>
    <ligand>
        <name>Zn(2+)</name>
        <dbReference type="ChEBI" id="CHEBI:29105"/>
    </ligand>
</feature>
<dbReference type="GO" id="GO:0045892">
    <property type="term" value="P:negative regulation of DNA-templated transcription"/>
    <property type="evidence" value="ECO:0007669"/>
    <property type="project" value="TreeGrafter"/>
</dbReference>
<dbReference type="HOGENOM" id="CLU_096072_5_0_10"/>
<dbReference type="InterPro" id="IPR002481">
    <property type="entry name" value="FUR"/>
</dbReference>
<sequence>MQEALERLRRYGLKITPRRRAIFSAFSDCSIALFPRMVQESLRLQFSRCGLPGIYRNLEALADCGVLVRVAGFGRQRSYALCRYSGKDIPHYHQIICISCGRIGSFHECAWHDGMKIDDFTLVSHIVQLQGICASCASPDTET</sequence>
<feature type="binding site" evidence="8">
    <location>
        <position position="91"/>
    </location>
    <ligand>
        <name>Fe cation</name>
        <dbReference type="ChEBI" id="CHEBI:24875"/>
    </ligand>
</feature>
<evidence type="ECO:0000313" key="10">
    <source>
        <dbReference type="Proteomes" id="UP000008701"/>
    </source>
</evidence>
<dbReference type="SUPFAM" id="SSF46785">
    <property type="entry name" value="Winged helix' DNA-binding domain"/>
    <property type="match status" value="1"/>
</dbReference>
<evidence type="ECO:0000256" key="7">
    <source>
        <dbReference type="PIRSR" id="PIRSR602481-1"/>
    </source>
</evidence>
<dbReference type="Proteomes" id="UP000008701">
    <property type="component" value="Chromosome"/>
</dbReference>
<proteinExistence type="inferred from homology"/>
<dbReference type="GO" id="GO:0003700">
    <property type="term" value="F:DNA-binding transcription factor activity"/>
    <property type="evidence" value="ECO:0007669"/>
    <property type="project" value="InterPro"/>
</dbReference>
<keyword evidence="6" id="KW-0804">Transcription</keyword>
<dbReference type="KEGG" id="cph:Cpha266_2477"/>
<dbReference type="InterPro" id="IPR036388">
    <property type="entry name" value="WH-like_DNA-bd_sf"/>
</dbReference>
<evidence type="ECO:0000256" key="2">
    <source>
        <dbReference type="ARBA" id="ARBA00022491"/>
    </source>
</evidence>
<keyword evidence="5" id="KW-0238">DNA-binding</keyword>
<dbReference type="InterPro" id="IPR043135">
    <property type="entry name" value="Fur_C"/>
</dbReference>
<comment type="cofactor">
    <cofactor evidence="7">
        <name>Zn(2+)</name>
        <dbReference type="ChEBI" id="CHEBI:29105"/>
    </cofactor>
    <text evidence="7">Binds 1 zinc ion per subunit.</text>
</comment>
<dbReference type="STRING" id="290317.Cpha266_2477"/>
<evidence type="ECO:0000256" key="6">
    <source>
        <dbReference type="ARBA" id="ARBA00023163"/>
    </source>
</evidence>